<gene>
    <name evidence="1" type="ORF">NC998_06125</name>
</gene>
<dbReference type="RefSeq" id="WP_190434193.1">
    <property type="nucleotide sequence ID" value="NZ_JAMPKM010000002.1"/>
</dbReference>
<dbReference type="EMBL" id="JAMPKM010000002">
    <property type="protein sequence ID" value="MEP0816667.1"/>
    <property type="molecule type" value="Genomic_DNA"/>
</dbReference>
<sequence length="87" mass="10252">MVYVSQQRPENRIEDVEFPVFVDPAIIRAARQIYRTYYEVHPELTQPPLGVAIDRYTHRGKLIFSGRPVLLPQECFVPFNQIESELY</sequence>
<dbReference type="Proteomes" id="UP001464891">
    <property type="component" value="Unassembled WGS sequence"/>
</dbReference>
<reference evidence="1 2" key="1">
    <citation type="submission" date="2022-04" db="EMBL/GenBank/DDBJ databases">
        <title>Positive selection, recombination, and allopatry shape intraspecific diversity of widespread and dominant cyanobacteria.</title>
        <authorList>
            <person name="Wei J."/>
            <person name="Shu W."/>
            <person name="Hu C."/>
        </authorList>
    </citation>
    <scope>NUCLEOTIDE SEQUENCE [LARGE SCALE GENOMIC DNA]</scope>
    <source>
        <strain evidence="1 2">GB2-A4</strain>
    </source>
</reference>
<keyword evidence="2" id="KW-1185">Reference proteome</keyword>
<organism evidence="1 2">
    <name type="scientific">Trichocoleus desertorum GB2-A4</name>
    <dbReference type="NCBI Taxonomy" id="2933944"/>
    <lineage>
        <taxon>Bacteria</taxon>
        <taxon>Bacillati</taxon>
        <taxon>Cyanobacteriota</taxon>
        <taxon>Cyanophyceae</taxon>
        <taxon>Leptolyngbyales</taxon>
        <taxon>Trichocoleusaceae</taxon>
        <taxon>Trichocoleus</taxon>
    </lineage>
</organism>
<evidence type="ECO:0000313" key="1">
    <source>
        <dbReference type="EMBL" id="MEP0816667.1"/>
    </source>
</evidence>
<name>A0ABV0J4G5_9CYAN</name>
<evidence type="ECO:0000313" key="2">
    <source>
        <dbReference type="Proteomes" id="UP001464891"/>
    </source>
</evidence>
<proteinExistence type="predicted"/>
<accession>A0ABV0J4G5</accession>
<comment type="caution">
    <text evidence="1">The sequence shown here is derived from an EMBL/GenBank/DDBJ whole genome shotgun (WGS) entry which is preliminary data.</text>
</comment>
<protein>
    <submittedName>
        <fullName evidence="1">Uncharacterized protein</fullName>
    </submittedName>
</protein>